<sequence length="259" mass="28035">MLSISAIPAFNDNYIWLLERSGQAVVVDPGDAEPVLKVLSEQGLSLTGILITHHHFDHVGGVEDLLAEQAVPVWGPHNPEIGSISQRLSAGDKIEVLGHSFSVLEVPGHTMDHIAYFHQPSDSASAPLLFCGDTLFAGGCGRMFEGTAEVMHRSLQLLADLPADTLVYCAHEYTLANLEFARAVEPDNAALIERQQKAQRLRDLGQATVPSLLAEELATNPFLRCQTAELQASLKAQGRLEGSSGAEVFATVRAWKDTF</sequence>
<evidence type="ECO:0000256" key="6">
    <source>
        <dbReference type="ARBA" id="ARBA00022833"/>
    </source>
</evidence>
<dbReference type="Pfam" id="PF00753">
    <property type="entry name" value="Lactamase_B"/>
    <property type="match status" value="1"/>
</dbReference>
<dbReference type="GO" id="GO:0046872">
    <property type="term" value="F:metal ion binding"/>
    <property type="evidence" value="ECO:0007669"/>
    <property type="project" value="UniProtKB-KW"/>
</dbReference>
<feature type="binding site" evidence="7">
    <location>
        <position position="133"/>
    </location>
    <ligand>
        <name>Zn(2+)</name>
        <dbReference type="ChEBI" id="CHEBI:29105"/>
        <label>1</label>
    </ligand>
</feature>
<dbReference type="EMBL" id="JACFXU010000013">
    <property type="protein sequence ID" value="MBA6412211.1"/>
    <property type="molecule type" value="Genomic_DNA"/>
</dbReference>
<evidence type="ECO:0000256" key="5">
    <source>
        <dbReference type="ARBA" id="ARBA00022801"/>
    </source>
</evidence>
<comment type="catalytic activity">
    <reaction evidence="1 7">
        <text>an S-(2-hydroxyacyl)glutathione + H2O = a 2-hydroxy carboxylate + glutathione + H(+)</text>
        <dbReference type="Rhea" id="RHEA:21864"/>
        <dbReference type="ChEBI" id="CHEBI:15377"/>
        <dbReference type="ChEBI" id="CHEBI:15378"/>
        <dbReference type="ChEBI" id="CHEBI:57925"/>
        <dbReference type="ChEBI" id="CHEBI:58896"/>
        <dbReference type="ChEBI" id="CHEBI:71261"/>
        <dbReference type="EC" id="3.1.2.6"/>
    </reaction>
</comment>
<comment type="subunit">
    <text evidence="7">Monomer.</text>
</comment>
<feature type="binding site" evidence="7">
    <location>
        <position position="55"/>
    </location>
    <ligand>
        <name>Zn(2+)</name>
        <dbReference type="ChEBI" id="CHEBI:29105"/>
        <label>1</label>
    </ligand>
</feature>
<name>A0A7W2TUM4_9GAMM</name>
<evidence type="ECO:0000256" key="4">
    <source>
        <dbReference type="ARBA" id="ARBA00022723"/>
    </source>
</evidence>
<evidence type="ECO:0000313" key="9">
    <source>
        <dbReference type="EMBL" id="MBA6412211.1"/>
    </source>
</evidence>
<comment type="similarity">
    <text evidence="3 7">Belongs to the metallo-beta-lactamase superfamily. Glyoxalase II family.</text>
</comment>
<evidence type="ECO:0000256" key="3">
    <source>
        <dbReference type="ARBA" id="ARBA00006759"/>
    </source>
</evidence>
<dbReference type="InterPro" id="IPR035680">
    <property type="entry name" value="Clx_II_MBL"/>
</dbReference>
<feature type="binding site" evidence="7">
    <location>
        <position position="57"/>
    </location>
    <ligand>
        <name>Zn(2+)</name>
        <dbReference type="ChEBI" id="CHEBI:29105"/>
        <label>2</label>
    </ligand>
</feature>
<keyword evidence="4 7" id="KW-0479">Metal-binding</keyword>
<organism evidence="9 10">
    <name type="scientific">Sediminihaliea albiluteola</name>
    <dbReference type="NCBI Taxonomy" id="2758564"/>
    <lineage>
        <taxon>Bacteria</taxon>
        <taxon>Pseudomonadati</taxon>
        <taxon>Pseudomonadota</taxon>
        <taxon>Gammaproteobacteria</taxon>
        <taxon>Cellvibrionales</taxon>
        <taxon>Halieaceae</taxon>
        <taxon>Sediminihaliea</taxon>
    </lineage>
</organism>
<feature type="binding site" evidence="7">
    <location>
        <position position="58"/>
    </location>
    <ligand>
        <name>Zn(2+)</name>
        <dbReference type="ChEBI" id="CHEBI:29105"/>
        <label>2</label>
    </ligand>
</feature>
<dbReference type="NCBIfam" id="TIGR03413">
    <property type="entry name" value="GSH_gloB"/>
    <property type="match status" value="1"/>
</dbReference>
<feature type="binding site" evidence="7">
    <location>
        <position position="171"/>
    </location>
    <ligand>
        <name>Zn(2+)</name>
        <dbReference type="ChEBI" id="CHEBI:29105"/>
        <label>2</label>
    </ligand>
</feature>
<evidence type="ECO:0000256" key="2">
    <source>
        <dbReference type="ARBA" id="ARBA00004963"/>
    </source>
</evidence>
<proteinExistence type="inferred from homology"/>
<dbReference type="GO" id="GO:0004416">
    <property type="term" value="F:hydroxyacylglutathione hydrolase activity"/>
    <property type="evidence" value="ECO:0007669"/>
    <property type="project" value="UniProtKB-UniRule"/>
</dbReference>
<dbReference type="Pfam" id="PF16123">
    <property type="entry name" value="HAGH_C"/>
    <property type="match status" value="1"/>
</dbReference>
<dbReference type="PIRSF" id="PIRSF005457">
    <property type="entry name" value="Glx"/>
    <property type="match status" value="1"/>
</dbReference>
<dbReference type="RefSeq" id="WP_182169025.1">
    <property type="nucleotide sequence ID" value="NZ_JACFXU010000013.1"/>
</dbReference>
<feature type="binding site" evidence="7">
    <location>
        <position position="109"/>
    </location>
    <ligand>
        <name>Zn(2+)</name>
        <dbReference type="ChEBI" id="CHEBI:29105"/>
        <label>1</label>
    </ligand>
</feature>
<feature type="binding site" evidence="7">
    <location>
        <position position="53"/>
    </location>
    <ligand>
        <name>Zn(2+)</name>
        <dbReference type="ChEBI" id="CHEBI:29105"/>
        <label>1</label>
    </ligand>
</feature>
<evidence type="ECO:0000256" key="1">
    <source>
        <dbReference type="ARBA" id="ARBA00001623"/>
    </source>
</evidence>
<keyword evidence="5 7" id="KW-0378">Hydrolase</keyword>
<dbReference type="Gene3D" id="3.60.15.10">
    <property type="entry name" value="Ribonuclease Z/Hydroxyacylglutathione hydrolase-like"/>
    <property type="match status" value="1"/>
</dbReference>
<dbReference type="EC" id="3.1.2.6" evidence="7"/>
<dbReference type="Proteomes" id="UP000539350">
    <property type="component" value="Unassembled WGS sequence"/>
</dbReference>
<dbReference type="SMART" id="SM00849">
    <property type="entry name" value="Lactamase_B"/>
    <property type="match status" value="1"/>
</dbReference>
<feature type="domain" description="Metallo-beta-lactamase" evidence="8">
    <location>
        <begin position="12"/>
        <end position="171"/>
    </location>
</feature>
<dbReference type="InterPro" id="IPR036866">
    <property type="entry name" value="RibonucZ/Hydroxyglut_hydro"/>
</dbReference>
<keyword evidence="6 7" id="KW-0862">Zinc</keyword>
<reference evidence="9 10" key="1">
    <citation type="submission" date="2020-07" db="EMBL/GenBank/DDBJ databases">
        <title>Halieaceae bacterium, F7430, whole genome shotgun sequencing project.</title>
        <authorList>
            <person name="Jiang S."/>
            <person name="Liu Z.W."/>
            <person name="Du Z.J."/>
        </authorList>
    </citation>
    <scope>NUCLEOTIDE SEQUENCE [LARGE SCALE GENOMIC DNA]</scope>
    <source>
        <strain evidence="9 10">F7430</strain>
    </source>
</reference>
<dbReference type="PANTHER" id="PTHR43705">
    <property type="entry name" value="HYDROXYACYLGLUTATHIONE HYDROLASE"/>
    <property type="match status" value="1"/>
</dbReference>
<protein>
    <recommendedName>
        <fullName evidence="7">Hydroxyacylglutathione hydrolase</fullName>
        <ecNumber evidence="7">3.1.2.6</ecNumber>
    </recommendedName>
    <alternativeName>
        <fullName evidence="7">Glyoxalase II</fullName>
        <shortName evidence="7">Glx II</shortName>
    </alternativeName>
</protein>
<dbReference type="AlphaFoldDB" id="A0A7W2TUM4"/>
<dbReference type="InterPro" id="IPR017782">
    <property type="entry name" value="Hydroxyacylglutathione_Hdrlase"/>
</dbReference>
<dbReference type="InterPro" id="IPR032282">
    <property type="entry name" value="HAGH_C"/>
</dbReference>
<accession>A0A7W2TUM4</accession>
<comment type="cofactor">
    <cofactor evidence="7">
        <name>Zn(2+)</name>
        <dbReference type="ChEBI" id="CHEBI:29105"/>
    </cofactor>
    <text evidence="7">Binds 2 Zn(2+) ions per subunit.</text>
</comment>
<dbReference type="SUPFAM" id="SSF56281">
    <property type="entry name" value="Metallo-hydrolase/oxidoreductase"/>
    <property type="match status" value="1"/>
</dbReference>
<dbReference type="PANTHER" id="PTHR43705:SF1">
    <property type="entry name" value="HYDROXYACYLGLUTATHIONE HYDROLASE GLOB"/>
    <property type="match status" value="1"/>
</dbReference>
<keyword evidence="10" id="KW-1185">Reference proteome</keyword>
<dbReference type="UniPathway" id="UPA00619">
    <property type="reaction ID" value="UER00676"/>
</dbReference>
<dbReference type="HAMAP" id="MF_01374">
    <property type="entry name" value="Glyoxalase_2"/>
    <property type="match status" value="1"/>
</dbReference>
<dbReference type="InterPro" id="IPR001279">
    <property type="entry name" value="Metallo-B-lactamas"/>
</dbReference>
<comment type="pathway">
    <text evidence="2 7">Secondary metabolite metabolism; methylglyoxal degradation; (R)-lactate from methylglyoxal: step 2/2.</text>
</comment>
<evidence type="ECO:0000259" key="8">
    <source>
        <dbReference type="SMART" id="SM00849"/>
    </source>
</evidence>
<evidence type="ECO:0000256" key="7">
    <source>
        <dbReference type="HAMAP-Rule" id="MF_01374"/>
    </source>
</evidence>
<dbReference type="GO" id="GO:0019243">
    <property type="term" value="P:methylglyoxal catabolic process to D-lactate via S-lactoyl-glutathione"/>
    <property type="evidence" value="ECO:0007669"/>
    <property type="project" value="UniProtKB-UniRule"/>
</dbReference>
<dbReference type="CDD" id="cd07723">
    <property type="entry name" value="hydroxyacylglutathione_hydrolase_MBL-fold"/>
    <property type="match status" value="1"/>
</dbReference>
<gene>
    <name evidence="7 9" type="primary">gloB</name>
    <name evidence="9" type="ORF">H2508_03720</name>
</gene>
<evidence type="ECO:0000313" key="10">
    <source>
        <dbReference type="Proteomes" id="UP000539350"/>
    </source>
</evidence>
<feature type="binding site" evidence="7">
    <location>
        <position position="133"/>
    </location>
    <ligand>
        <name>Zn(2+)</name>
        <dbReference type="ChEBI" id="CHEBI:29105"/>
        <label>2</label>
    </ligand>
</feature>
<comment type="function">
    <text evidence="7">Thiolesterase that catalyzes the hydrolysis of S-D-lactoyl-glutathione to form glutathione and D-lactic acid.</text>
</comment>
<comment type="caution">
    <text evidence="9">The sequence shown here is derived from an EMBL/GenBank/DDBJ whole genome shotgun (WGS) entry which is preliminary data.</text>
</comment>
<dbReference type="InterPro" id="IPR050110">
    <property type="entry name" value="Glyoxalase_II_hydrolase"/>
</dbReference>